<keyword evidence="2" id="KW-1185">Reference proteome</keyword>
<evidence type="ECO:0000313" key="1">
    <source>
        <dbReference type="EMBL" id="GFN89204.1"/>
    </source>
</evidence>
<sequence>MLTGQRFCSEIFLAIRTGVGKEEEKERAFSNREQTLASSYRSGFSAMDIVLCVCVCEGRRAGNDKPGKNTHMKPLHDPIIFFELRRTGLEPETERSQQILERVHRPVATIAPIDRQFRLMDQTTRQL</sequence>
<evidence type="ECO:0000313" key="2">
    <source>
        <dbReference type="Proteomes" id="UP000735302"/>
    </source>
</evidence>
<accession>A0AAV3Z231</accession>
<organism evidence="1 2">
    <name type="scientific">Plakobranchus ocellatus</name>
    <dbReference type="NCBI Taxonomy" id="259542"/>
    <lineage>
        <taxon>Eukaryota</taxon>
        <taxon>Metazoa</taxon>
        <taxon>Spiralia</taxon>
        <taxon>Lophotrochozoa</taxon>
        <taxon>Mollusca</taxon>
        <taxon>Gastropoda</taxon>
        <taxon>Heterobranchia</taxon>
        <taxon>Euthyneura</taxon>
        <taxon>Panpulmonata</taxon>
        <taxon>Sacoglossa</taxon>
        <taxon>Placobranchoidea</taxon>
        <taxon>Plakobranchidae</taxon>
        <taxon>Plakobranchus</taxon>
    </lineage>
</organism>
<protein>
    <submittedName>
        <fullName evidence="1">Uncharacterized protein</fullName>
    </submittedName>
</protein>
<dbReference type="EMBL" id="BLXT01001916">
    <property type="protein sequence ID" value="GFN89204.1"/>
    <property type="molecule type" value="Genomic_DNA"/>
</dbReference>
<reference evidence="1 2" key="1">
    <citation type="journal article" date="2021" name="Elife">
        <title>Chloroplast acquisition without the gene transfer in kleptoplastic sea slugs, Plakobranchus ocellatus.</title>
        <authorList>
            <person name="Maeda T."/>
            <person name="Takahashi S."/>
            <person name="Yoshida T."/>
            <person name="Shimamura S."/>
            <person name="Takaki Y."/>
            <person name="Nagai Y."/>
            <person name="Toyoda A."/>
            <person name="Suzuki Y."/>
            <person name="Arimoto A."/>
            <person name="Ishii H."/>
            <person name="Satoh N."/>
            <person name="Nishiyama T."/>
            <person name="Hasebe M."/>
            <person name="Maruyama T."/>
            <person name="Minagawa J."/>
            <person name="Obokata J."/>
            <person name="Shigenobu S."/>
        </authorList>
    </citation>
    <scope>NUCLEOTIDE SEQUENCE [LARGE SCALE GENOMIC DNA]</scope>
</reference>
<comment type="caution">
    <text evidence="1">The sequence shown here is derived from an EMBL/GenBank/DDBJ whole genome shotgun (WGS) entry which is preliminary data.</text>
</comment>
<gene>
    <name evidence="1" type="ORF">PoB_001571000</name>
</gene>
<proteinExistence type="predicted"/>
<dbReference type="Proteomes" id="UP000735302">
    <property type="component" value="Unassembled WGS sequence"/>
</dbReference>
<dbReference type="AlphaFoldDB" id="A0AAV3Z231"/>
<name>A0AAV3Z231_9GAST</name>